<dbReference type="InterPro" id="IPR036885">
    <property type="entry name" value="SWIB_MDM2_dom_sf"/>
</dbReference>
<dbReference type="SMART" id="SM00151">
    <property type="entry name" value="SWIB"/>
    <property type="match status" value="1"/>
</dbReference>
<evidence type="ECO:0000313" key="3">
    <source>
        <dbReference type="EMBL" id="VDN91642.1"/>
    </source>
</evidence>
<feature type="compositionally biased region" description="Polar residues" evidence="1">
    <location>
        <begin position="47"/>
        <end position="56"/>
    </location>
</feature>
<dbReference type="InterPro" id="IPR019835">
    <property type="entry name" value="SWIB_domain"/>
</dbReference>
<dbReference type="InterPro" id="IPR003121">
    <property type="entry name" value="SWIB_MDM2_domain"/>
</dbReference>
<protein>
    <submittedName>
        <fullName evidence="5">SWIB domain-containing protein</fullName>
    </submittedName>
</protein>
<dbReference type="AlphaFoldDB" id="A0A0N4TPL0"/>
<dbReference type="STRING" id="6280.A0A0N4TPL0"/>
<dbReference type="Gene3D" id="1.10.245.10">
    <property type="entry name" value="SWIB/MDM2 domain"/>
    <property type="match status" value="1"/>
</dbReference>
<sequence>MHRGNTAVPSNNVFLSFRYGGAVPNAQHGRRSFAPQPTGAPPMLPPQHNTRSQMQNRSKKRKLVDKLLPIQVRELVPESQAYMDLLAFEQKLDATITRKKLDIQEALKRPIKVKRRLRIYISHTFIPGKEPEREGDEGTVPMWELRVEGRLLDEPSTGVSTAGIGASQNRNQPLKRKFSSFFKSLVIELDKEIYGPDNHLVEWHRTPQTNETDGFQVKRPGDRDVKCTILLLLDYQPMKFKLHPRLGKDQSERDNINCDCYLEQIFGVKRMRFMEIPQRLQNLLHQPDPLILHHTIQYSEGSEKNTACYDIDVEMEDPLKTQMSSFLHSHANMPDISALDQKIFDIVEQINEWKLRRDFYVRFADNPQEFIHKWLISQSNDLKTMTEVFGDSEAERHAEYYYQPQIMEGTFRYIYHKVQQKRAELESTLGIKNN</sequence>
<accession>A0A0N4TPL0</accession>
<evidence type="ECO:0000256" key="1">
    <source>
        <dbReference type="SAM" id="MobiDB-lite"/>
    </source>
</evidence>
<feature type="region of interest" description="Disordered" evidence="1">
    <location>
        <begin position="26"/>
        <end position="61"/>
    </location>
</feature>
<reference evidence="5" key="1">
    <citation type="submission" date="2017-02" db="UniProtKB">
        <authorList>
            <consortium name="WormBaseParasite"/>
        </authorList>
    </citation>
    <scope>IDENTIFICATION</scope>
</reference>
<keyword evidence="4" id="KW-1185">Reference proteome</keyword>
<feature type="domain" description="SWIB" evidence="2">
    <location>
        <begin position="236"/>
        <end position="289"/>
    </location>
</feature>
<dbReference type="SUPFAM" id="SSF47592">
    <property type="entry name" value="SWIB/MDM2 domain"/>
    <property type="match status" value="1"/>
</dbReference>
<dbReference type="PANTHER" id="PTHR13844">
    <property type="entry name" value="SWI/SNF-RELATED MATRIX-ASSOCIATED ACTIN-DEPENDENT REGULATOR OF CHROMATIN SUBFAMILY D"/>
    <property type="match status" value="1"/>
</dbReference>
<dbReference type="Pfam" id="PF02201">
    <property type="entry name" value="SWIB"/>
    <property type="match status" value="1"/>
</dbReference>
<dbReference type="EMBL" id="UZAD01013188">
    <property type="protein sequence ID" value="VDN91642.1"/>
    <property type="molecule type" value="Genomic_DNA"/>
</dbReference>
<evidence type="ECO:0000313" key="4">
    <source>
        <dbReference type="Proteomes" id="UP000278627"/>
    </source>
</evidence>
<evidence type="ECO:0000313" key="5">
    <source>
        <dbReference type="WBParaSite" id="BPAG_0001049401-mRNA-1"/>
    </source>
</evidence>
<reference evidence="3 4" key="2">
    <citation type="submission" date="2018-11" db="EMBL/GenBank/DDBJ databases">
        <authorList>
            <consortium name="Pathogen Informatics"/>
        </authorList>
    </citation>
    <scope>NUCLEOTIDE SEQUENCE [LARGE SCALE GENOMIC DNA]</scope>
</reference>
<gene>
    <name evidence="3" type="ORF">BPAG_LOCUS10456</name>
</gene>
<dbReference type="Proteomes" id="UP000278627">
    <property type="component" value="Unassembled WGS sequence"/>
</dbReference>
<organism evidence="5">
    <name type="scientific">Brugia pahangi</name>
    <name type="common">Filarial nematode worm</name>
    <dbReference type="NCBI Taxonomy" id="6280"/>
    <lineage>
        <taxon>Eukaryota</taxon>
        <taxon>Metazoa</taxon>
        <taxon>Ecdysozoa</taxon>
        <taxon>Nematoda</taxon>
        <taxon>Chromadorea</taxon>
        <taxon>Rhabditida</taxon>
        <taxon>Spirurina</taxon>
        <taxon>Spiruromorpha</taxon>
        <taxon>Filarioidea</taxon>
        <taxon>Onchocercidae</taxon>
        <taxon>Brugia</taxon>
    </lineage>
</organism>
<name>A0A0N4TPL0_BRUPA</name>
<proteinExistence type="predicted"/>
<evidence type="ECO:0000259" key="2">
    <source>
        <dbReference type="SMART" id="SM00151"/>
    </source>
</evidence>
<dbReference type="WBParaSite" id="BPAG_0001049401-mRNA-1">
    <property type="protein sequence ID" value="BPAG_0001049401-mRNA-1"/>
    <property type="gene ID" value="BPAG_0001049401"/>
</dbReference>